<dbReference type="GeneID" id="130472119"/>
<dbReference type="InterPro" id="IPR005135">
    <property type="entry name" value="Endo/exonuclease/phosphatase"/>
</dbReference>
<sequence length="563" mass="64670">MKILSWNCRGIGNPWTVNALRDRCWREMPEIVFLMETKIDARQLERVRSKCGFVNGICLSSNGRAGGMGLWWRDINVEVLSFSPHHIEAEVRGENGDGIWKAIGIYGWPETEEKHRTWALMEEVKARSALPTIMFGDFNEILGMSEKEGGVVRRERLIDDFRGAMDSCSVRDLGFKGSIFTWEHGNTMETLIRERLDRFMADDAWVSLFPCFEVLHFPIYRSDHAPIMLKCGTDNQRKRGEKPFRFEAMWLSSEDCGRVVSHAWRGSRDDNIVTRIANVAGHLTSWATETFGAIKKRIRDAEKRLKSFQDSKHDATVLMQCKNIAEELDNLHKLEESYWHARARANELRDGDKNTKYFHHKASQRRKRNRIVGLNDNNGEWRTKPEELDEIITTYFEGLFATSNPTGFEEALEGVERKVSEVMNGRLDKEPSGEEIREALFQMHPNKAPGPDGMHALFFQKFWGIVGGDIVSFVKAWWRGETDLSEANRTCIVLIPKCNDPKSMMEFRPISLCNVLYKIISKTLANKLKPMLGSIISLEQSAFVPKRLITDNALVAFEIFHAM</sequence>
<reference evidence="2" key="1">
    <citation type="journal article" date="2021" name="Nat. Commun.">
        <title>Genomic analyses provide insights into spinach domestication and the genetic basis of agronomic traits.</title>
        <authorList>
            <person name="Cai X."/>
            <person name="Sun X."/>
            <person name="Xu C."/>
            <person name="Sun H."/>
            <person name="Wang X."/>
            <person name="Ge C."/>
            <person name="Zhang Z."/>
            <person name="Wang Q."/>
            <person name="Fei Z."/>
            <person name="Jiao C."/>
            <person name="Wang Q."/>
        </authorList>
    </citation>
    <scope>NUCLEOTIDE SEQUENCE [LARGE SCALE GENOMIC DNA]</scope>
    <source>
        <strain evidence="2">cv. Varoflay</strain>
    </source>
</reference>
<feature type="domain" description="Endonuclease/exonuclease/phosphatase" evidence="1">
    <location>
        <begin position="4"/>
        <end position="224"/>
    </location>
</feature>
<gene>
    <name evidence="3" type="primary">LOC130472119</name>
</gene>
<evidence type="ECO:0000313" key="2">
    <source>
        <dbReference type="Proteomes" id="UP000813463"/>
    </source>
</evidence>
<dbReference type="Proteomes" id="UP000813463">
    <property type="component" value="Chromosome 4"/>
</dbReference>
<evidence type="ECO:0000259" key="1">
    <source>
        <dbReference type="Pfam" id="PF03372"/>
    </source>
</evidence>
<dbReference type="Pfam" id="PF03372">
    <property type="entry name" value="Exo_endo_phos"/>
    <property type="match status" value="1"/>
</dbReference>
<dbReference type="InterPro" id="IPR036691">
    <property type="entry name" value="Endo/exonu/phosph_ase_sf"/>
</dbReference>
<keyword evidence="2" id="KW-1185">Reference proteome</keyword>
<protein>
    <recommendedName>
        <fullName evidence="1">Endonuclease/exonuclease/phosphatase domain-containing protein</fullName>
    </recommendedName>
</protein>
<name>A0ABM3RSD8_SPIOL</name>
<dbReference type="RefSeq" id="XP_056698542.1">
    <property type="nucleotide sequence ID" value="XM_056842564.1"/>
</dbReference>
<dbReference type="SUPFAM" id="SSF56219">
    <property type="entry name" value="DNase I-like"/>
    <property type="match status" value="1"/>
</dbReference>
<dbReference type="Gene3D" id="3.60.10.10">
    <property type="entry name" value="Endonuclease/exonuclease/phosphatase"/>
    <property type="match status" value="1"/>
</dbReference>
<accession>A0ABM3RSD8</accession>
<proteinExistence type="predicted"/>
<reference evidence="3" key="2">
    <citation type="submission" date="2025-08" db="UniProtKB">
        <authorList>
            <consortium name="RefSeq"/>
        </authorList>
    </citation>
    <scope>IDENTIFICATION</scope>
    <source>
        <tissue evidence="3">Leaf</tissue>
    </source>
</reference>
<dbReference type="PANTHER" id="PTHR33710:SF77">
    <property type="entry name" value="DNASE I-LIKE SUPERFAMILY PROTEIN"/>
    <property type="match status" value="1"/>
</dbReference>
<evidence type="ECO:0000313" key="3">
    <source>
        <dbReference type="RefSeq" id="XP_056698542.1"/>
    </source>
</evidence>
<dbReference type="PANTHER" id="PTHR33710">
    <property type="entry name" value="BNAC02G09200D PROTEIN"/>
    <property type="match status" value="1"/>
</dbReference>
<organism evidence="2 3">
    <name type="scientific">Spinacia oleracea</name>
    <name type="common">Spinach</name>
    <dbReference type="NCBI Taxonomy" id="3562"/>
    <lineage>
        <taxon>Eukaryota</taxon>
        <taxon>Viridiplantae</taxon>
        <taxon>Streptophyta</taxon>
        <taxon>Embryophyta</taxon>
        <taxon>Tracheophyta</taxon>
        <taxon>Spermatophyta</taxon>
        <taxon>Magnoliopsida</taxon>
        <taxon>eudicotyledons</taxon>
        <taxon>Gunneridae</taxon>
        <taxon>Pentapetalae</taxon>
        <taxon>Caryophyllales</taxon>
        <taxon>Chenopodiaceae</taxon>
        <taxon>Chenopodioideae</taxon>
        <taxon>Anserineae</taxon>
        <taxon>Spinacia</taxon>
    </lineage>
</organism>